<dbReference type="Pfam" id="PF00378">
    <property type="entry name" value="ECH_1"/>
    <property type="match status" value="1"/>
</dbReference>
<dbReference type="PANTHER" id="PTHR43459">
    <property type="entry name" value="ENOYL-COA HYDRATASE"/>
    <property type="match status" value="1"/>
</dbReference>
<evidence type="ECO:0000256" key="1">
    <source>
        <dbReference type="ARBA" id="ARBA00005254"/>
    </source>
</evidence>
<protein>
    <submittedName>
        <fullName evidence="3">Enoyl-CoA hydratase/isomerase family protein</fullName>
    </submittedName>
</protein>
<name>A0ABW2BXI3_9PSEU</name>
<dbReference type="PROSITE" id="PS00166">
    <property type="entry name" value="ENOYL_COA_HYDRATASE"/>
    <property type="match status" value="1"/>
</dbReference>
<evidence type="ECO:0000313" key="4">
    <source>
        <dbReference type="Proteomes" id="UP001596337"/>
    </source>
</evidence>
<dbReference type="Gene3D" id="3.90.226.10">
    <property type="entry name" value="2-enoyl-CoA Hydratase, Chain A, domain 1"/>
    <property type="match status" value="1"/>
</dbReference>
<dbReference type="SUPFAM" id="SSF52096">
    <property type="entry name" value="ClpP/crotonase"/>
    <property type="match status" value="1"/>
</dbReference>
<accession>A0ABW2BXI3</accession>
<proteinExistence type="inferred from homology"/>
<dbReference type="InterPro" id="IPR018376">
    <property type="entry name" value="Enoyl-CoA_hyd/isom_CS"/>
</dbReference>
<evidence type="ECO:0000313" key="3">
    <source>
        <dbReference type="EMBL" id="MFC6867045.1"/>
    </source>
</evidence>
<sequence>MSDSKLDFDPPELETLSLDQVADGVVLMKMERADRMNSQTVRMFHEYGTVARILRDSTARALIITGAGDRAFCAGFDTDEIDVLTSMGTREFLKFMETASRAVAEIRQLPFPVIAAVNGPASGGGMSLALAADIRLASPSAAFNLAFIKVGLSIGELGTSWTLPRLIGLGRACELAYTGRTVRADEAECIGLVNRVVPAATLLDEALEFAQQATRNSPGGVRLSKQALLRNQEITSFAAAMELENRGQALLTRTDDMAEALAASRARRAPNFNGR</sequence>
<comment type="caution">
    <text evidence="3">The sequence shown here is derived from an EMBL/GenBank/DDBJ whole genome shotgun (WGS) entry which is preliminary data.</text>
</comment>
<reference evidence="4" key="1">
    <citation type="journal article" date="2019" name="Int. J. Syst. Evol. Microbiol.">
        <title>The Global Catalogue of Microorganisms (GCM) 10K type strain sequencing project: providing services to taxonomists for standard genome sequencing and annotation.</title>
        <authorList>
            <consortium name="The Broad Institute Genomics Platform"/>
            <consortium name="The Broad Institute Genome Sequencing Center for Infectious Disease"/>
            <person name="Wu L."/>
            <person name="Ma J."/>
        </authorList>
    </citation>
    <scope>NUCLEOTIDE SEQUENCE [LARGE SCALE GENOMIC DNA]</scope>
    <source>
        <strain evidence="4">KCTC 32255</strain>
    </source>
</reference>
<evidence type="ECO:0000256" key="2">
    <source>
        <dbReference type="RuleBase" id="RU003707"/>
    </source>
</evidence>
<dbReference type="InterPro" id="IPR014748">
    <property type="entry name" value="Enoyl-CoA_hydra_C"/>
</dbReference>
<comment type="similarity">
    <text evidence="1 2">Belongs to the enoyl-CoA hydratase/isomerase family.</text>
</comment>
<dbReference type="InterPro" id="IPR029045">
    <property type="entry name" value="ClpP/crotonase-like_dom_sf"/>
</dbReference>
<dbReference type="RefSeq" id="WP_345401437.1">
    <property type="nucleotide sequence ID" value="NZ_BAABLA010000105.1"/>
</dbReference>
<dbReference type="InterPro" id="IPR001753">
    <property type="entry name" value="Enoyl-CoA_hydra/iso"/>
</dbReference>
<dbReference type="EMBL" id="JBHSXX010000001">
    <property type="protein sequence ID" value="MFC6867045.1"/>
    <property type="molecule type" value="Genomic_DNA"/>
</dbReference>
<dbReference type="CDD" id="cd06558">
    <property type="entry name" value="crotonase-like"/>
    <property type="match status" value="1"/>
</dbReference>
<gene>
    <name evidence="3" type="ORF">ACFQGD_07790</name>
</gene>
<dbReference type="PANTHER" id="PTHR43459:SF1">
    <property type="entry name" value="EG:BACN32G11.4 PROTEIN"/>
    <property type="match status" value="1"/>
</dbReference>
<organism evidence="3 4">
    <name type="scientific">Haloechinothrix salitolerans</name>
    <dbReference type="NCBI Taxonomy" id="926830"/>
    <lineage>
        <taxon>Bacteria</taxon>
        <taxon>Bacillati</taxon>
        <taxon>Actinomycetota</taxon>
        <taxon>Actinomycetes</taxon>
        <taxon>Pseudonocardiales</taxon>
        <taxon>Pseudonocardiaceae</taxon>
        <taxon>Haloechinothrix</taxon>
    </lineage>
</organism>
<dbReference type="Gene3D" id="1.10.12.10">
    <property type="entry name" value="Lyase 2-enoyl-coa Hydratase, Chain A, domain 2"/>
    <property type="match status" value="1"/>
</dbReference>
<keyword evidence="4" id="KW-1185">Reference proteome</keyword>
<dbReference type="Proteomes" id="UP001596337">
    <property type="component" value="Unassembled WGS sequence"/>
</dbReference>